<dbReference type="Proteomes" id="UP001153678">
    <property type="component" value="Unassembled WGS sequence"/>
</dbReference>
<dbReference type="AlphaFoldDB" id="A0A9W4T4K1"/>
<dbReference type="EMBL" id="CAMKVN010007760">
    <property type="protein sequence ID" value="CAI2191826.1"/>
    <property type="molecule type" value="Genomic_DNA"/>
</dbReference>
<keyword evidence="2" id="KW-1185">Reference proteome</keyword>
<sequence>MNVPGYLKISDLLRQNECRLHIASFCDADGAITPEKLCTSIFTILRSGMEDSQKSSLITIIEPKDKRKSVNDRMTKLEEEDLTSANILGFSVYKLLAIREQALRTSRDIPEDITPSENYKYVFRNAQTGSVLSMFGTKYPILVGTKREEFYASNSSYDHKEITIPIIRRAPHIENEKLINLNETDNLCR</sequence>
<evidence type="ECO:0000313" key="2">
    <source>
        <dbReference type="Proteomes" id="UP001153678"/>
    </source>
</evidence>
<reference evidence="1" key="1">
    <citation type="submission" date="2022-08" db="EMBL/GenBank/DDBJ databases">
        <authorList>
            <person name="Kallberg Y."/>
            <person name="Tangrot J."/>
            <person name="Rosling A."/>
        </authorList>
    </citation>
    <scope>NUCLEOTIDE SEQUENCE</scope>
    <source>
        <strain evidence="1">Wild A</strain>
    </source>
</reference>
<accession>A0A9W4T4K1</accession>
<feature type="non-terminal residue" evidence="1">
    <location>
        <position position="189"/>
    </location>
</feature>
<name>A0A9W4T4K1_9GLOM</name>
<dbReference type="OrthoDB" id="5575at2759"/>
<organism evidence="1 2">
    <name type="scientific">Funneliformis geosporum</name>
    <dbReference type="NCBI Taxonomy" id="1117311"/>
    <lineage>
        <taxon>Eukaryota</taxon>
        <taxon>Fungi</taxon>
        <taxon>Fungi incertae sedis</taxon>
        <taxon>Mucoromycota</taxon>
        <taxon>Glomeromycotina</taxon>
        <taxon>Glomeromycetes</taxon>
        <taxon>Glomerales</taxon>
        <taxon>Glomeraceae</taxon>
        <taxon>Funneliformis</taxon>
    </lineage>
</organism>
<comment type="caution">
    <text evidence="1">The sequence shown here is derived from an EMBL/GenBank/DDBJ whole genome shotgun (WGS) entry which is preliminary data.</text>
</comment>
<proteinExistence type="predicted"/>
<gene>
    <name evidence="1" type="ORF">FWILDA_LOCUS15267</name>
</gene>
<evidence type="ECO:0000313" key="1">
    <source>
        <dbReference type="EMBL" id="CAI2191826.1"/>
    </source>
</evidence>
<protein>
    <submittedName>
        <fullName evidence="1">85_t:CDS:1</fullName>
    </submittedName>
</protein>